<dbReference type="InterPro" id="IPR050595">
    <property type="entry name" value="Bact_response_regulator"/>
</dbReference>
<feature type="modified residue" description="4-aspartylphosphate" evidence="2">
    <location>
        <position position="52"/>
    </location>
</feature>
<reference evidence="4" key="1">
    <citation type="submission" date="2006-10" db="EMBL/GenBank/DDBJ databases">
        <title>Complete sequence of Solibacter usitatus Ellin6076.</title>
        <authorList>
            <consortium name="US DOE Joint Genome Institute"/>
            <person name="Copeland A."/>
            <person name="Lucas S."/>
            <person name="Lapidus A."/>
            <person name="Barry K."/>
            <person name="Detter J.C."/>
            <person name="Glavina del Rio T."/>
            <person name="Hammon N."/>
            <person name="Israni S."/>
            <person name="Dalin E."/>
            <person name="Tice H."/>
            <person name="Pitluck S."/>
            <person name="Thompson L.S."/>
            <person name="Brettin T."/>
            <person name="Bruce D."/>
            <person name="Han C."/>
            <person name="Tapia R."/>
            <person name="Gilna P."/>
            <person name="Schmutz J."/>
            <person name="Larimer F."/>
            <person name="Land M."/>
            <person name="Hauser L."/>
            <person name="Kyrpides N."/>
            <person name="Mikhailova N."/>
            <person name="Janssen P.H."/>
            <person name="Kuske C.R."/>
            <person name="Richardson P."/>
        </authorList>
    </citation>
    <scope>NUCLEOTIDE SEQUENCE</scope>
    <source>
        <strain evidence="4">Ellin6076</strain>
    </source>
</reference>
<dbReference type="Pfam" id="PF00072">
    <property type="entry name" value="Response_reg"/>
    <property type="match status" value="1"/>
</dbReference>
<keyword evidence="1 2" id="KW-0597">Phosphoprotein</keyword>
<dbReference type="KEGG" id="sus:Acid_3793"/>
<dbReference type="PANTHER" id="PTHR44591">
    <property type="entry name" value="STRESS RESPONSE REGULATOR PROTEIN 1"/>
    <property type="match status" value="1"/>
</dbReference>
<sequence>MYDSALWREAPMLLDIFREWLEEENCRVVAAGEGAAAPRPLRDNHVDVLITDVRMPVMDGIVLVKNIRMSCGNPKLSKKPKLHWRSTEQIVFPTRESEYTGEK</sequence>
<organism evidence="4">
    <name type="scientific">Solibacter usitatus (strain Ellin6076)</name>
    <dbReference type="NCBI Taxonomy" id="234267"/>
    <lineage>
        <taxon>Bacteria</taxon>
        <taxon>Pseudomonadati</taxon>
        <taxon>Acidobacteriota</taxon>
        <taxon>Terriglobia</taxon>
        <taxon>Bryobacterales</taxon>
        <taxon>Solibacteraceae</taxon>
        <taxon>Candidatus Solibacter</taxon>
    </lineage>
</organism>
<evidence type="ECO:0000256" key="2">
    <source>
        <dbReference type="PROSITE-ProRule" id="PRU00169"/>
    </source>
</evidence>
<dbReference type="InterPro" id="IPR001789">
    <property type="entry name" value="Sig_transdc_resp-reg_receiver"/>
</dbReference>
<dbReference type="SUPFAM" id="SSF52172">
    <property type="entry name" value="CheY-like"/>
    <property type="match status" value="1"/>
</dbReference>
<evidence type="ECO:0000313" key="4">
    <source>
        <dbReference type="EMBL" id="ABJ84763.1"/>
    </source>
</evidence>
<proteinExistence type="predicted"/>
<evidence type="ECO:0000259" key="3">
    <source>
        <dbReference type="PROSITE" id="PS50110"/>
    </source>
</evidence>
<dbReference type="PROSITE" id="PS50110">
    <property type="entry name" value="RESPONSE_REGULATORY"/>
    <property type="match status" value="1"/>
</dbReference>
<feature type="domain" description="Response regulatory" evidence="3">
    <location>
        <begin position="3"/>
        <end position="103"/>
    </location>
</feature>
<dbReference type="AlphaFoldDB" id="Q020A2"/>
<name>Q020A2_SOLUE</name>
<evidence type="ECO:0000256" key="1">
    <source>
        <dbReference type="ARBA" id="ARBA00022553"/>
    </source>
</evidence>
<dbReference type="HOGENOM" id="CLU_2261981_0_0_0"/>
<dbReference type="InParanoid" id="Q020A2"/>
<dbReference type="GO" id="GO:0000160">
    <property type="term" value="P:phosphorelay signal transduction system"/>
    <property type="evidence" value="ECO:0007669"/>
    <property type="project" value="InterPro"/>
</dbReference>
<gene>
    <name evidence="4" type="ordered locus">Acid_3793</name>
</gene>
<dbReference type="STRING" id="234267.Acid_3793"/>
<protein>
    <submittedName>
        <fullName evidence="4">Response regulator receiver protein</fullName>
    </submittedName>
</protein>
<dbReference type="PANTHER" id="PTHR44591:SF3">
    <property type="entry name" value="RESPONSE REGULATORY DOMAIN-CONTAINING PROTEIN"/>
    <property type="match status" value="1"/>
</dbReference>
<dbReference type="Gene3D" id="3.40.50.2300">
    <property type="match status" value="1"/>
</dbReference>
<accession>Q020A2</accession>
<dbReference type="InterPro" id="IPR011006">
    <property type="entry name" value="CheY-like_superfamily"/>
</dbReference>
<dbReference type="EMBL" id="CP000473">
    <property type="protein sequence ID" value="ABJ84763.1"/>
    <property type="molecule type" value="Genomic_DNA"/>
</dbReference>
<dbReference type="eggNOG" id="COG4753">
    <property type="taxonomic scope" value="Bacteria"/>
</dbReference>